<keyword evidence="3" id="KW-1185">Reference proteome</keyword>
<feature type="region of interest" description="Disordered" evidence="1">
    <location>
        <begin position="43"/>
        <end position="62"/>
    </location>
</feature>
<name>A0A0D3KK64_EMIH1</name>
<dbReference type="RefSeq" id="XP_005788578.1">
    <property type="nucleotide sequence ID" value="XM_005788521.1"/>
</dbReference>
<accession>A0A0D3KK64</accession>
<evidence type="ECO:0000256" key="1">
    <source>
        <dbReference type="SAM" id="MobiDB-lite"/>
    </source>
</evidence>
<dbReference type="PaxDb" id="2903-EOD36149"/>
<dbReference type="GeneID" id="17281420"/>
<dbReference type="EnsemblProtists" id="EOD36149">
    <property type="protein sequence ID" value="EOD36149"/>
    <property type="gene ID" value="EMIHUDRAFT_226722"/>
</dbReference>
<reference evidence="2" key="2">
    <citation type="submission" date="2024-10" db="UniProtKB">
        <authorList>
            <consortium name="EnsemblProtists"/>
        </authorList>
    </citation>
    <scope>IDENTIFICATION</scope>
</reference>
<organism evidence="2 3">
    <name type="scientific">Emiliania huxleyi (strain CCMP1516)</name>
    <dbReference type="NCBI Taxonomy" id="280463"/>
    <lineage>
        <taxon>Eukaryota</taxon>
        <taxon>Haptista</taxon>
        <taxon>Haptophyta</taxon>
        <taxon>Prymnesiophyceae</taxon>
        <taxon>Isochrysidales</taxon>
        <taxon>Noelaerhabdaceae</taxon>
        <taxon>Emiliania</taxon>
    </lineage>
</organism>
<proteinExistence type="predicted"/>
<evidence type="ECO:0000313" key="3">
    <source>
        <dbReference type="Proteomes" id="UP000013827"/>
    </source>
</evidence>
<evidence type="ECO:0000313" key="2">
    <source>
        <dbReference type="EnsemblProtists" id="EOD36149"/>
    </source>
</evidence>
<reference evidence="3" key="1">
    <citation type="journal article" date="2013" name="Nature">
        <title>Pan genome of the phytoplankton Emiliania underpins its global distribution.</title>
        <authorList>
            <person name="Read B.A."/>
            <person name="Kegel J."/>
            <person name="Klute M.J."/>
            <person name="Kuo A."/>
            <person name="Lefebvre S.C."/>
            <person name="Maumus F."/>
            <person name="Mayer C."/>
            <person name="Miller J."/>
            <person name="Monier A."/>
            <person name="Salamov A."/>
            <person name="Young J."/>
            <person name="Aguilar M."/>
            <person name="Claverie J.M."/>
            <person name="Frickenhaus S."/>
            <person name="Gonzalez K."/>
            <person name="Herman E.K."/>
            <person name="Lin Y.C."/>
            <person name="Napier J."/>
            <person name="Ogata H."/>
            <person name="Sarno A.F."/>
            <person name="Shmutz J."/>
            <person name="Schroeder D."/>
            <person name="de Vargas C."/>
            <person name="Verret F."/>
            <person name="von Dassow P."/>
            <person name="Valentin K."/>
            <person name="Van de Peer Y."/>
            <person name="Wheeler G."/>
            <person name="Dacks J.B."/>
            <person name="Delwiche C.F."/>
            <person name="Dyhrman S.T."/>
            <person name="Glockner G."/>
            <person name="John U."/>
            <person name="Richards T."/>
            <person name="Worden A.Z."/>
            <person name="Zhang X."/>
            <person name="Grigoriev I.V."/>
            <person name="Allen A.E."/>
            <person name="Bidle K."/>
            <person name="Borodovsky M."/>
            <person name="Bowler C."/>
            <person name="Brownlee C."/>
            <person name="Cock J.M."/>
            <person name="Elias M."/>
            <person name="Gladyshev V.N."/>
            <person name="Groth M."/>
            <person name="Guda C."/>
            <person name="Hadaegh A."/>
            <person name="Iglesias-Rodriguez M.D."/>
            <person name="Jenkins J."/>
            <person name="Jones B.M."/>
            <person name="Lawson T."/>
            <person name="Leese F."/>
            <person name="Lindquist E."/>
            <person name="Lobanov A."/>
            <person name="Lomsadze A."/>
            <person name="Malik S.B."/>
            <person name="Marsh M.E."/>
            <person name="Mackinder L."/>
            <person name="Mock T."/>
            <person name="Mueller-Roeber B."/>
            <person name="Pagarete A."/>
            <person name="Parker M."/>
            <person name="Probert I."/>
            <person name="Quesneville H."/>
            <person name="Raines C."/>
            <person name="Rensing S.A."/>
            <person name="Riano-Pachon D.M."/>
            <person name="Richier S."/>
            <person name="Rokitta S."/>
            <person name="Shiraiwa Y."/>
            <person name="Soanes D.M."/>
            <person name="van der Giezen M."/>
            <person name="Wahlund T.M."/>
            <person name="Williams B."/>
            <person name="Wilson W."/>
            <person name="Wolfe G."/>
            <person name="Wurch L.L."/>
        </authorList>
    </citation>
    <scope>NUCLEOTIDE SEQUENCE</scope>
</reference>
<dbReference type="HOGENOM" id="CLU_127934_0_0_1"/>
<dbReference type="KEGG" id="ehx:EMIHUDRAFT_226722"/>
<dbReference type="Proteomes" id="UP000013827">
    <property type="component" value="Unassembled WGS sequence"/>
</dbReference>
<sequence>MGWGEHLNNLGRITSSNDVYFDERSFTLLGGVMSNVKLRGGIRTQNITPPAPPPTTPALPGTAPPVVVDAFVPADANAIELARRCEGRGSSATSSSARLPTPLPLSTTVLGEVLEVSAQIGPVPIPRSAEEAVKHPLGPVR</sequence>
<dbReference type="AlphaFoldDB" id="A0A0D3KK64"/>
<protein>
    <submittedName>
        <fullName evidence="2">Uncharacterized protein</fullName>
    </submittedName>
</protein>